<protein>
    <submittedName>
        <fullName evidence="2">Uncharacterized protein</fullName>
    </submittedName>
</protein>
<dbReference type="RefSeq" id="WP_311371991.1">
    <property type="nucleotide sequence ID" value="NZ_JAMZMH010000001.1"/>
</dbReference>
<reference evidence="2" key="1">
    <citation type="submission" date="2022-06" db="EMBL/GenBank/DDBJ databases">
        <title>Draft Genome Sequences of Three Actinomyces oris Strains, Isolated from Healthy Human Feces.</title>
        <authorList>
            <person name="Ye Y."/>
            <person name="Liu C."/>
            <person name="Zhao J."/>
            <person name="Xu J."/>
            <person name="Huang H."/>
            <person name="Wang B."/>
            <person name="Wei J."/>
            <person name="Jing X."/>
        </authorList>
    </citation>
    <scope>NUCLEOTIDE SEQUENCE</scope>
    <source>
        <strain evidence="2">CNGBCC1803368</strain>
    </source>
</reference>
<dbReference type="Proteomes" id="UP001180729">
    <property type="component" value="Unassembled WGS sequence"/>
</dbReference>
<evidence type="ECO:0000313" key="3">
    <source>
        <dbReference type="Proteomes" id="UP001180729"/>
    </source>
</evidence>
<sequence length="190" mass="20613">MNEGSTGSGDSGRRHWRPVTPVSAMVVGRLVLGLPSAVGLTVIVLVWSALTRAGLGFGRACLFSLVAVAIRELIDVSAHRLIMRAWRSRDPHGLLLTIIAATCPAVAGFLSARLLAPASTTALTVLTWLPFMAFVALIERPWDTSLGYDALQERIHQPQPIPPEYVTADFRDARKHLPQLRRIALAHAAL</sequence>
<feature type="transmembrane region" description="Helical" evidence="1">
    <location>
        <begin position="26"/>
        <end position="50"/>
    </location>
</feature>
<name>A0AAE4G0V0_9ACTO</name>
<gene>
    <name evidence="2" type="ORF">RMW62_01140</name>
</gene>
<dbReference type="AlphaFoldDB" id="A0AAE4G0V0"/>
<keyword evidence="1" id="KW-0472">Membrane</keyword>
<accession>A0AAE4G0V0</accession>
<dbReference type="EMBL" id="JAMZMH010000001">
    <property type="protein sequence ID" value="MDT0247691.1"/>
    <property type="molecule type" value="Genomic_DNA"/>
</dbReference>
<comment type="caution">
    <text evidence="2">The sequence shown here is derived from an EMBL/GenBank/DDBJ whole genome shotgun (WGS) entry which is preliminary data.</text>
</comment>
<evidence type="ECO:0000256" key="1">
    <source>
        <dbReference type="SAM" id="Phobius"/>
    </source>
</evidence>
<organism evidence="2 3">
    <name type="scientific">Actinomyces oris</name>
    <dbReference type="NCBI Taxonomy" id="544580"/>
    <lineage>
        <taxon>Bacteria</taxon>
        <taxon>Bacillati</taxon>
        <taxon>Actinomycetota</taxon>
        <taxon>Actinomycetes</taxon>
        <taxon>Actinomycetales</taxon>
        <taxon>Actinomycetaceae</taxon>
        <taxon>Actinomyces</taxon>
    </lineage>
</organism>
<evidence type="ECO:0000313" key="2">
    <source>
        <dbReference type="EMBL" id="MDT0247691.1"/>
    </source>
</evidence>
<feature type="transmembrane region" description="Helical" evidence="1">
    <location>
        <begin position="94"/>
        <end position="112"/>
    </location>
</feature>
<feature type="transmembrane region" description="Helical" evidence="1">
    <location>
        <begin position="118"/>
        <end position="138"/>
    </location>
</feature>
<proteinExistence type="predicted"/>
<keyword evidence="1" id="KW-1133">Transmembrane helix</keyword>
<keyword evidence="1" id="KW-0812">Transmembrane</keyword>